<protein>
    <submittedName>
        <fullName evidence="1">Uncharacterized protein</fullName>
    </submittedName>
</protein>
<proteinExistence type="predicted"/>
<evidence type="ECO:0000313" key="1">
    <source>
        <dbReference type="EMBL" id="GMR46703.1"/>
    </source>
</evidence>
<dbReference type="Proteomes" id="UP001328107">
    <property type="component" value="Unassembled WGS sequence"/>
</dbReference>
<dbReference type="AlphaFoldDB" id="A0AAN5CLQ8"/>
<reference evidence="2" key="1">
    <citation type="submission" date="2022-10" db="EMBL/GenBank/DDBJ databases">
        <title>Genome assembly of Pristionchus species.</title>
        <authorList>
            <person name="Yoshida K."/>
            <person name="Sommer R.J."/>
        </authorList>
    </citation>
    <scope>NUCLEOTIDE SEQUENCE [LARGE SCALE GENOMIC DNA]</scope>
    <source>
        <strain evidence="2">RS5460</strain>
    </source>
</reference>
<comment type="caution">
    <text evidence="1">The sequence shown here is derived from an EMBL/GenBank/DDBJ whole genome shotgun (WGS) entry which is preliminary data.</text>
</comment>
<feature type="non-terminal residue" evidence="1">
    <location>
        <position position="71"/>
    </location>
</feature>
<name>A0AAN5CLQ8_9BILA</name>
<gene>
    <name evidence="1" type="ORF">PMAYCL1PPCAC_16898</name>
</gene>
<dbReference type="EMBL" id="BTRK01000004">
    <property type="protein sequence ID" value="GMR46703.1"/>
    <property type="molecule type" value="Genomic_DNA"/>
</dbReference>
<keyword evidence="2" id="KW-1185">Reference proteome</keyword>
<sequence>LKSPFAPVAPPSSTACETFFSAIEDHEKTRAHEPVMVDVTNGDKSMTYRELSKKTKSLAGFIKSRGFPVNG</sequence>
<accession>A0AAN5CLQ8</accession>
<organism evidence="1 2">
    <name type="scientific">Pristionchus mayeri</name>
    <dbReference type="NCBI Taxonomy" id="1317129"/>
    <lineage>
        <taxon>Eukaryota</taxon>
        <taxon>Metazoa</taxon>
        <taxon>Ecdysozoa</taxon>
        <taxon>Nematoda</taxon>
        <taxon>Chromadorea</taxon>
        <taxon>Rhabditida</taxon>
        <taxon>Rhabditina</taxon>
        <taxon>Diplogasteromorpha</taxon>
        <taxon>Diplogasteroidea</taxon>
        <taxon>Neodiplogasteridae</taxon>
        <taxon>Pristionchus</taxon>
    </lineage>
</organism>
<evidence type="ECO:0000313" key="2">
    <source>
        <dbReference type="Proteomes" id="UP001328107"/>
    </source>
</evidence>
<feature type="non-terminal residue" evidence="1">
    <location>
        <position position="1"/>
    </location>
</feature>